<keyword evidence="3" id="KW-1185">Reference proteome</keyword>
<evidence type="ECO:0000256" key="1">
    <source>
        <dbReference type="PROSITE-ProRule" id="PRU00023"/>
    </source>
</evidence>
<dbReference type="Gene3D" id="1.25.40.20">
    <property type="entry name" value="Ankyrin repeat-containing domain"/>
    <property type="match status" value="3"/>
</dbReference>
<gene>
    <name evidence="2" type="ORF">Q4Q35_05595</name>
</gene>
<dbReference type="InterPro" id="IPR002110">
    <property type="entry name" value="Ankyrin_rpt"/>
</dbReference>
<dbReference type="RefSeq" id="WP_303276963.1">
    <property type="nucleotide sequence ID" value="NZ_JAUOEK010000068.1"/>
</dbReference>
<name>A0ABT8W816_9FLAO</name>
<comment type="caution">
    <text evidence="2">The sequence shown here is derived from an EMBL/GenBank/DDBJ whole genome shotgun (WGS) entry which is preliminary data.</text>
</comment>
<dbReference type="PROSITE" id="PS50297">
    <property type="entry name" value="ANK_REP_REGION"/>
    <property type="match status" value="1"/>
</dbReference>
<dbReference type="SMART" id="SM00248">
    <property type="entry name" value="ANK"/>
    <property type="match status" value="9"/>
</dbReference>
<dbReference type="SUPFAM" id="SSF48403">
    <property type="entry name" value="Ankyrin repeat"/>
    <property type="match status" value="1"/>
</dbReference>
<evidence type="ECO:0000313" key="3">
    <source>
        <dbReference type="Proteomes" id="UP001176883"/>
    </source>
</evidence>
<keyword evidence="1" id="KW-0040">ANK repeat</keyword>
<dbReference type="Pfam" id="PF12796">
    <property type="entry name" value="Ank_2"/>
    <property type="match status" value="3"/>
</dbReference>
<sequence length="495" mass="55172">MNRYIKKITFFILIIAVNSFGQNTNVLLDRTFWKTSPSIEIIDQKIAEGHDETVLNSYGFDAVVYAILEKAPNATIKYLLSKKGNDVNKLTHDKRTYVFWAAYKNNLELMRYLIAQGARMGLKDSHNFSVLTFAAVAGITNLDIYDLCIENGIDIKSDLDEHGANALLLLMPHLKDFKLVNYFTKKGLHIDSKDNNGNGVFNYVAKAGNKVMLEKLIKKGISHTPNDNGGNAMLLATQGSRRGYNTLAFFNYLETLGIDANIINKEGITPLHNLAYGNKDLKTFDYFLSKGVNANQVDNEGNTALINASGRNSLEVITKLTLNTKHINHVNNNGQSALTKAVNNSPSVLKFLIKKGADVHVIDKKGNNLLYYLVQSFSTEKQEAFNQKLEILSNNGLDVKSIQKDGNTLFHLAVDSDNLELLKQANSLGIQVNNKNKNGLTALHLCAMKAKDTNSLKYLLSIGANKNIKTDFEESVYDLARENELLNKNNINFLK</sequence>
<dbReference type="PANTHER" id="PTHR44207">
    <property type="entry name" value="SURFACE ANTIGEN BSPA-LIKE-RELATED"/>
    <property type="match status" value="1"/>
</dbReference>
<protein>
    <submittedName>
        <fullName evidence="2">Ankyrin repeat domain-containing protein</fullName>
    </submittedName>
</protein>
<reference evidence="2" key="1">
    <citation type="submission" date="2023-07" db="EMBL/GenBank/DDBJ databases">
        <title>Two novel species in the genus Flavivirga.</title>
        <authorList>
            <person name="Kwon K."/>
        </authorList>
    </citation>
    <scope>NUCLEOTIDE SEQUENCE</scope>
    <source>
        <strain evidence="2">KCTC 52353</strain>
    </source>
</reference>
<dbReference type="PROSITE" id="PS50088">
    <property type="entry name" value="ANK_REPEAT"/>
    <property type="match status" value="4"/>
</dbReference>
<feature type="repeat" description="ANK" evidence="1">
    <location>
        <begin position="438"/>
        <end position="471"/>
    </location>
</feature>
<feature type="repeat" description="ANK" evidence="1">
    <location>
        <begin position="405"/>
        <end position="437"/>
    </location>
</feature>
<dbReference type="Proteomes" id="UP001176883">
    <property type="component" value="Unassembled WGS sequence"/>
</dbReference>
<dbReference type="InterPro" id="IPR036770">
    <property type="entry name" value="Ankyrin_rpt-contain_sf"/>
</dbReference>
<feature type="repeat" description="ANK" evidence="1">
    <location>
        <begin position="266"/>
        <end position="299"/>
    </location>
</feature>
<feature type="repeat" description="ANK" evidence="1">
    <location>
        <begin position="93"/>
        <end position="125"/>
    </location>
</feature>
<organism evidence="2 3">
    <name type="scientific">Flavivirga aquimarina</name>
    <dbReference type="NCBI Taxonomy" id="2027862"/>
    <lineage>
        <taxon>Bacteria</taxon>
        <taxon>Pseudomonadati</taxon>
        <taxon>Bacteroidota</taxon>
        <taxon>Flavobacteriia</taxon>
        <taxon>Flavobacteriales</taxon>
        <taxon>Flavobacteriaceae</taxon>
        <taxon>Flavivirga</taxon>
    </lineage>
</organism>
<evidence type="ECO:0000313" key="2">
    <source>
        <dbReference type="EMBL" id="MDO5969275.1"/>
    </source>
</evidence>
<proteinExistence type="predicted"/>
<accession>A0ABT8W816</accession>
<dbReference type="PANTHER" id="PTHR44207:SF1">
    <property type="entry name" value="SURFACE ANTIGEN BSPA-LIKE"/>
    <property type="match status" value="1"/>
</dbReference>
<dbReference type="EMBL" id="JAUOEK010000068">
    <property type="protein sequence ID" value="MDO5969275.1"/>
    <property type="molecule type" value="Genomic_DNA"/>
</dbReference>